<organism evidence="2 3">
    <name type="scientific">Terrihalobacillus insolitus</name>
    <dbReference type="NCBI Taxonomy" id="2950438"/>
    <lineage>
        <taxon>Bacteria</taxon>
        <taxon>Bacillati</taxon>
        <taxon>Bacillota</taxon>
        <taxon>Bacilli</taxon>
        <taxon>Bacillales</taxon>
        <taxon>Bacillaceae</taxon>
        <taxon>Terrihalobacillus</taxon>
    </lineage>
</organism>
<dbReference type="InterPro" id="IPR037171">
    <property type="entry name" value="NagB/RpiA_transferase-like"/>
</dbReference>
<proteinExistence type="inferred from homology"/>
<dbReference type="EMBL" id="JAMQKB010000004">
    <property type="protein sequence ID" value="MDC3424060.1"/>
    <property type="molecule type" value="Genomic_DNA"/>
</dbReference>
<keyword evidence="3" id="KW-1185">Reference proteome</keyword>
<dbReference type="PANTHER" id="PTHR43293">
    <property type="entry name" value="ACETATE COA-TRANSFERASE YDIF"/>
    <property type="match status" value="1"/>
</dbReference>
<reference evidence="2" key="1">
    <citation type="submission" date="2022-06" db="EMBL/GenBank/DDBJ databases">
        <title>Aquibacillus sp. a new bacterium isolated from soil saline samples.</title>
        <authorList>
            <person name="Galisteo C."/>
            <person name="De La Haba R."/>
            <person name="Sanchez-Porro C."/>
            <person name="Ventosa A."/>
        </authorList>
    </citation>
    <scope>NUCLEOTIDE SEQUENCE</scope>
    <source>
        <strain evidence="2">3ASR75-11</strain>
    </source>
</reference>
<dbReference type="GO" id="GO:0008410">
    <property type="term" value="F:CoA-transferase activity"/>
    <property type="evidence" value="ECO:0007669"/>
    <property type="project" value="InterPro"/>
</dbReference>
<dbReference type="AlphaFoldDB" id="A0A9X4AN14"/>
<dbReference type="Pfam" id="PF01144">
    <property type="entry name" value="CoA_trans"/>
    <property type="match status" value="1"/>
</dbReference>
<gene>
    <name evidence="2" type="ORF">NC797_06010</name>
</gene>
<dbReference type="InterPro" id="IPR004165">
    <property type="entry name" value="CoA_trans_fam_I"/>
</dbReference>
<evidence type="ECO:0000313" key="2">
    <source>
        <dbReference type="EMBL" id="MDC3424060.1"/>
    </source>
</evidence>
<sequence>MALNYTTSELMVVAAAREIADHEVIEVGTRLPILAFTVAKRTHAPNAVGFYDCGIVRDTSVEDMLFTMGDTPNLKGAQWCTSTNNLMYLMQKGDVDAGFLGGAEIDKFGNINTSYIGGIEEPKVKLPGSGGAADIAALSKRLLVIMNHEKRRLKEKVDYVTTPGYGDGGNWREEQGLPRGGIGTLITTLGTLKPNMETKELELYSIYPGVSIEEIHENTGWELKHSKYLKETEPPLKEELDVIRSIDKEGFWTGNN</sequence>
<accession>A0A9X4AN14</accession>
<dbReference type="PANTHER" id="PTHR43293:SF3">
    <property type="entry name" value="CHOLESTEROL RING-CLEAVING HYDROLASE IPDB SUBUNIT"/>
    <property type="match status" value="1"/>
</dbReference>
<dbReference type="Proteomes" id="UP001145050">
    <property type="component" value="Unassembled WGS sequence"/>
</dbReference>
<dbReference type="SMART" id="SM00882">
    <property type="entry name" value="CoA_trans"/>
    <property type="match status" value="1"/>
</dbReference>
<protein>
    <submittedName>
        <fullName evidence="2">CoA-transferase</fullName>
    </submittedName>
</protein>
<name>A0A9X4AN14_9BACI</name>
<comment type="similarity">
    <text evidence="1">Belongs to the 3-oxoacid CoA-transferase subunit B family.</text>
</comment>
<dbReference type="RefSeq" id="WP_272435865.1">
    <property type="nucleotide sequence ID" value="NZ_JAMQKB010000004.1"/>
</dbReference>
<evidence type="ECO:0000313" key="3">
    <source>
        <dbReference type="Proteomes" id="UP001145050"/>
    </source>
</evidence>
<evidence type="ECO:0000256" key="1">
    <source>
        <dbReference type="ARBA" id="ARBA00007047"/>
    </source>
</evidence>
<comment type="caution">
    <text evidence="2">The sequence shown here is derived from an EMBL/GenBank/DDBJ whole genome shotgun (WGS) entry which is preliminary data.</text>
</comment>
<dbReference type="Gene3D" id="3.40.1080.10">
    <property type="entry name" value="Glutaconate Coenzyme A-transferase"/>
    <property type="match status" value="1"/>
</dbReference>
<dbReference type="SUPFAM" id="SSF100950">
    <property type="entry name" value="NagB/RpiA/CoA transferase-like"/>
    <property type="match status" value="1"/>
</dbReference>